<evidence type="ECO:0000256" key="5">
    <source>
        <dbReference type="ARBA" id="ARBA00022989"/>
    </source>
</evidence>
<dbReference type="InterPro" id="IPR051679">
    <property type="entry name" value="DASS-Related_Transporters"/>
</dbReference>
<dbReference type="AlphaFoldDB" id="A0A0S4JT76"/>
<feature type="domain" description="Citrate transporter-like" evidence="9">
    <location>
        <begin position="15"/>
        <end position="227"/>
    </location>
</feature>
<evidence type="ECO:0000313" key="10">
    <source>
        <dbReference type="EMBL" id="CUG92305.1"/>
    </source>
</evidence>
<feature type="transmembrane region" description="Helical" evidence="8">
    <location>
        <begin position="42"/>
        <end position="61"/>
    </location>
</feature>
<keyword evidence="3 8" id="KW-0812">Transmembrane</keyword>
<feature type="transmembrane region" description="Helical" evidence="8">
    <location>
        <begin position="744"/>
        <end position="764"/>
    </location>
</feature>
<comment type="subcellular location">
    <subcellularLocation>
        <location evidence="1">Membrane</location>
        <topology evidence="1">Multi-pass membrane protein</topology>
    </subcellularLocation>
</comment>
<reference evidence="11" key="1">
    <citation type="submission" date="2015-09" db="EMBL/GenBank/DDBJ databases">
        <authorList>
            <consortium name="Pathogen Informatics"/>
        </authorList>
    </citation>
    <scope>NUCLEOTIDE SEQUENCE [LARGE SCALE GENOMIC DNA]</scope>
    <source>
        <strain evidence="11">Lake Konstanz</strain>
    </source>
</reference>
<evidence type="ECO:0000256" key="7">
    <source>
        <dbReference type="SAM" id="MobiDB-lite"/>
    </source>
</evidence>
<proteinExistence type="predicted"/>
<name>A0A0S4JT76_BODSA</name>
<keyword evidence="5 8" id="KW-1133">Transmembrane helix</keyword>
<sequence>MVICVFVTLMLSVAPVFSILGTAGMVLYITGIINQTQLFAGLVNNGVLSIAMLYVVVHPVVHLPLLKRLFEKVLGEAHRAPGSFGSHPLNTGADALSPEMLSIGKWARFKVCLLSLILSPFLENTPHTAMVTPLLSEHCRKIGLAPSQILMPMTFAVLLGNYFPLGFSSNLVVSGLMEQHNLGELPLWELAKVNLPMAIPVILYLVFAPRYLLPLRRGGITFYARIKVTHTSKLVGNKVAVILKEFIESRTESMERIKVHRRSTVSAVIRSFAWERFSEPFSRIVTIEPGDEIIFGGLTATIGQSSKSPSGLQDEMTTQGAYISPIQAERTDDDFIVQRADDATDHDALIAAEAASGRQRQAGSIIQGTVESSIHDILVASFDYCTPEEPIVSPLAPPSSPRLSTRTSRLDDDRSHLAKLRAFCSDLGVMVMSLKIDHEGANLLKDEAAFSKAPNIATTTRLLTLPRDPDQMESNSPGGDHHGGGEAKPFLAQGKSETEMTWAEWHVYRGGRLFRASIPAWIPLGEVQKPEPQAEPAAPTTDVIDPHLLAPQFGHNAFGKEGQTPKWRIVQMPWWYEYLSLAVFLGIVIAAFFDAALSISCFVANIACVALRLVSTKDLIKALPVEVYLLVAFSFPLGSGMLESGLASKIGDWLVDAHVEGYPLLLLVGAVTLLFTNMITSQGCVQVVFPLVVKVYQARDLHPLPGVMMMLSTLSVALCTPFAIASNAVILVPGGYEPLDYFKFGAPLSIIMLFGLSLSVAAVYDDF</sequence>
<evidence type="ECO:0000256" key="4">
    <source>
        <dbReference type="ARBA" id="ARBA00022737"/>
    </source>
</evidence>
<dbReference type="OrthoDB" id="2105956at2759"/>
<keyword evidence="11" id="KW-1185">Reference proteome</keyword>
<feature type="transmembrane region" description="Helical" evidence="8">
    <location>
        <begin position="666"/>
        <end position="692"/>
    </location>
</feature>
<feature type="region of interest" description="Disordered" evidence="7">
    <location>
        <begin position="391"/>
        <end position="410"/>
    </location>
</feature>
<evidence type="ECO:0000256" key="8">
    <source>
        <dbReference type="SAM" id="Phobius"/>
    </source>
</evidence>
<dbReference type="Proteomes" id="UP000051952">
    <property type="component" value="Unassembled WGS sequence"/>
</dbReference>
<feature type="transmembrane region" description="Helical" evidence="8">
    <location>
        <begin position="627"/>
        <end position="646"/>
    </location>
</feature>
<evidence type="ECO:0000313" key="11">
    <source>
        <dbReference type="Proteomes" id="UP000051952"/>
    </source>
</evidence>
<feature type="transmembrane region" description="Helical" evidence="8">
    <location>
        <begin position="704"/>
        <end position="724"/>
    </location>
</feature>
<dbReference type="GO" id="GO:0005886">
    <property type="term" value="C:plasma membrane"/>
    <property type="evidence" value="ECO:0007669"/>
    <property type="project" value="TreeGrafter"/>
</dbReference>
<organism evidence="10 11">
    <name type="scientific">Bodo saltans</name>
    <name type="common">Flagellated protozoan</name>
    <dbReference type="NCBI Taxonomy" id="75058"/>
    <lineage>
        <taxon>Eukaryota</taxon>
        <taxon>Discoba</taxon>
        <taxon>Euglenozoa</taxon>
        <taxon>Kinetoplastea</taxon>
        <taxon>Metakinetoplastina</taxon>
        <taxon>Eubodonida</taxon>
        <taxon>Bodonidae</taxon>
        <taxon>Bodo</taxon>
    </lineage>
</organism>
<evidence type="ECO:0000256" key="6">
    <source>
        <dbReference type="ARBA" id="ARBA00023136"/>
    </source>
</evidence>
<dbReference type="OMA" id="MSAFIND"/>
<evidence type="ECO:0000259" key="9">
    <source>
        <dbReference type="Pfam" id="PF03600"/>
    </source>
</evidence>
<dbReference type="EMBL" id="CYKH01002030">
    <property type="protein sequence ID" value="CUG92305.1"/>
    <property type="molecule type" value="Genomic_DNA"/>
</dbReference>
<evidence type="ECO:0000256" key="1">
    <source>
        <dbReference type="ARBA" id="ARBA00004141"/>
    </source>
</evidence>
<dbReference type="Pfam" id="PF03600">
    <property type="entry name" value="CitMHS"/>
    <property type="match status" value="1"/>
</dbReference>
<dbReference type="PANTHER" id="PTHR43652:SF2">
    <property type="entry name" value="BASIC AMINO ACID ANTIPORTER YFCC-RELATED"/>
    <property type="match status" value="1"/>
</dbReference>
<dbReference type="InterPro" id="IPR004680">
    <property type="entry name" value="Cit_transptr-like_dom"/>
</dbReference>
<dbReference type="VEuPathDB" id="TriTrypDB:BSAL_36615"/>
<keyword evidence="2" id="KW-0813">Transport</keyword>
<keyword evidence="6 8" id="KW-0472">Membrane</keyword>
<keyword evidence="4" id="KW-0677">Repeat</keyword>
<protein>
    <submittedName>
        <fullName evidence="10">Sodium/sulphate symporter, putative</fullName>
    </submittedName>
</protein>
<feature type="region of interest" description="Disordered" evidence="7">
    <location>
        <begin position="466"/>
        <end position="489"/>
    </location>
</feature>
<dbReference type="GO" id="GO:0055085">
    <property type="term" value="P:transmembrane transport"/>
    <property type="evidence" value="ECO:0007669"/>
    <property type="project" value="InterPro"/>
</dbReference>
<dbReference type="PANTHER" id="PTHR43652">
    <property type="entry name" value="BASIC AMINO ACID ANTIPORTER YFCC-RELATED"/>
    <property type="match status" value="1"/>
</dbReference>
<accession>A0A0S4JT76</accession>
<evidence type="ECO:0000256" key="2">
    <source>
        <dbReference type="ARBA" id="ARBA00022448"/>
    </source>
</evidence>
<evidence type="ECO:0000256" key="3">
    <source>
        <dbReference type="ARBA" id="ARBA00022692"/>
    </source>
</evidence>
<gene>
    <name evidence="10" type="ORF">BSAL_36615</name>
</gene>